<evidence type="ECO:0000313" key="2">
    <source>
        <dbReference type="EMBL" id="EFN77967.1"/>
    </source>
</evidence>
<dbReference type="Proteomes" id="UP000008237">
    <property type="component" value="Unassembled WGS sequence"/>
</dbReference>
<proteinExistence type="predicted"/>
<reference evidence="2 3" key="1">
    <citation type="journal article" date="2010" name="Science">
        <title>Genomic comparison of the ants Camponotus floridanus and Harpegnathos saltator.</title>
        <authorList>
            <person name="Bonasio R."/>
            <person name="Zhang G."/>
            <person name="Ye C."/>
            <person name="Mutti N.S."/>
            <person name="Fang X."/>
            <person name="Qin N."/>
            <person name="Donahue G."/>
            <person name="Yang P."/>
            <person name="Li Q."/>
            <person name="Li C."/>
            <person name="Zhang P."/>
            <person name="Huang Z."/>
            <person name="Berger S.L."/>
            <person name="Reinberg D."/>
            <person name="Wang J."/>
            <person name="Liebig J."/>
        </authorList>
    </citation>
    <scope>NUCLEOTIDE SEQUENCE [LARGE SCALE GENOMIC DNA]</scope>
    <source>
        <strain evidence="2 3">R22 G/1</strain>
    </source>
</reference>
<feature type="signal peptide" evidence="1">
    <location>
        <begin position="1"/>
        <end position="21"/>
    </location>
</feature>
<dbReference type="AlphaFoldDB" id="E2C263"/>
<dbReference type="EMBL" id="GL452068">
    <property type="protein sequence ID" value="EFN77967.1"/>
    <property type="molecule type" value="Genomic_DNA"/>
</dbReference>
<evidence type="ECO:0000256" key="1">
    <source>
        <dbReference type="SAM" id="SignalP"/>
    </source>
</evidence>
<sequence>RLVTWFAIILQVLASGQEIDAVKFHQYALETAQLYVDLYSWYFMPPTVHKVLMHGGDI</sequence>
<protein>
    <submittedName>
        <fullName evidence="2">Uncharacterized protein</fullName>
    </submittedName>
</protein>
<feature type="non-terminal residue" evidence="2">
    <location>
        <position position="58"/>
    </location>
</feature>
<organism evidence="3">
    <name type="scientific">Harpegnathos saltator</name>
    <name type="common">Jerdon's jumping ant</name>
    <dbReference type="NCBI Taxonomy" id="610380"/>
    <lineage>
        <taxon>Eukaryota</taxon>
        <taxon>Metazoa</taxon>
        <taxon>Ecdysozoa</taxon>
        <taxon>Arthropoda</taxon>
        <taxon>Hexapoda</taxon>
        <taxon>Insecta</taxon>
        <taxon>Pterygota</taxon>
        <taxon>Neoptera</taxon>
        <taxon>Endopterygota</taxon>
        <taxon>Hymenoptera</taxon>
        <taxon>Apocrita</taxon>
        <taxon>Aculeata</taxon>
        <taxon>Formicoidea</taxon>
        <taxon>Formicidae</taxon>
        <taxon>Ponerinae</taxon>
        <taxon>Ponerini</taxon>
        <taxon>Harpegnathos</taxon>
    </lineage>
</organism>
<keyword evidence="1" id="KW-0732">Signal</keyword>
<feature type="non-terminal residue" evidence="2">
    <location>
        <position position="1"/>
    </location>
</feature>
<keyword evidence="3" id="KW-1185">Reference proteome</keyword>
<dbReference type="InParanoid" id="E2C263"/>
<name>E2C263_HARSA</name>
<evidence type="ECO:0000313" key="3">
    <source>
        <dbReference type="Proteomes" id="UP000008237"/>
    </source>
</evidence>
<feature type="chain" id="PRO_5003158531" evidence="1">
    <location>
        <begin position="22"/>
        <end position="58"/>
    </location>
</feature>
<dbReference type="OMA" id="KFEIYAR"/>
<accession>E2C263</accession>
<gene>
    <name evidence="2" type="ORF">EAI_00085</name>
</gene>